<dbReference type="PANTHER" id="PTHR46568:SF1">
    <property type="entry name" value="ALKYLDIHYDROXYACETONEPHOSPHATE SYNTHASE, PEROXISOMAL"/>
    <property type="match status" value="1"/>
</dbReference>
<evidence type="ECO:0000256" key="6">
    <source>
        <dbReference type="PIRSR" id="PIRSR625650-3"/>
    </source>
</evidence>
<dbReference type="Gene3D" id="3.30.300.330">
    <property type="match status" value="1"/>
</dbReference>
<comment type="cofactor">
    <cofactor evidence="6">
        <name>FAD</name>
        <dbReference type="ChEBI" id="CHEBI:57692"/>
    </cofactor>
</comment>
<accession>A0A1H1PVG1</accession>
<dbReference type="InterPro" id="IPR006094">
    <property type="entry name" value="Oxid_FAD_bind_N"/>
</dbReference>
<dbReference type="GO" id="GO:0071949">
    <property type="term" value="F:FAD binding"/>
    <property type="evidence" value="ECO:0007669"/>
    <property type="project" value="InterPro"/>
</dbReference>
<feature type="binding site" evidence="5">
    <location>
        <position position="404"/>
    </location>
    <ligand>
        <name>substrate</name>
    </ligand>
</feature>
<feature type="domain" description="FAD-binding PCMH-type" evidence="9">
    <location>
        <begin position="101"/>
        <end position="282"/>
    </location>
</feature>
<reference evidence="10" key="1">
    <citation type="submission" date="2016-10" db="EMBL/GenBank/DDBJ databases">
        <authorList>
            <person name="Varghese N."/>
            <person name="Submissions S."/>
        </authorList>
    </citation>
    <scope>NUCLEOTIDE SEQUENCE [LARGE SCALE GENOMIC DNA]</scope>
    <source>
        <strain evidence="10">DSM 22082</strain>
    </source>
</reference>
<dbReference type="EMBL" id="LT629739">
    <property type="protein sequence ID" value="SDS15331.1"/>
    <property type="molecule type" value="Genomic_DNA"/>
</dbReference>
<evidence type="ECO:0000256" key="3">
    <source>
        <dbReference type="ARBA" id="ARBA00022827"/>
    </source>
</evidence>
<dbReference type="PANTHER" id="PTHR46568">
    <property type="entry name" value="ALKYLDIHYDROXYACETONEPHOSPHATE SYNTHASE, PEROXISOMAL"/>
    <property type="match status" value="1"/>
</dbReference>
<evidence type="ECO:0000256" key="7">
    <source>
        <dbReference type="PIRSR" id="PIRSR625650-4"/>
    </source>
</evidence>
<sequence>MDNTQPRMRWWGWGEDGNDGPITPGAKKMLTKNCGWPKGVHNPPVELESVQLPEADLPDSSRTRFEELLGAEFVRDDHATRVSHAAGRSLPDLLRLRSAELPFAPDVVLYPASHAEVDALLAISAQERIAVVPFGGGTSVVAGIDAFRPGFRSCVCISLARLDQILDIDEESLTATVQAGVFGPDLEEKLQASGFTLGHFPQSFEFSTVGGWVATRSAGQQSTGYGRIDENVFGLRCSTPSGPVELRSTPATAAGPNPRQVFIGSEGTLGIITEATLRIKRLPEVTLPDAWFFDDFHSGASALREIEQSGLRPDIARLSDLNETAFGLAQLGSDIQRKGLLAFLRARGVTTPCMLVLRYDGRKSDAKSRRAAGREIAKKHKGVTMGGAPETQWEKHRFSTPYLRDQLMTEGVIVETMETAAPWSRIESLHDTIKADVEKALADRGTPALVLCHISHLYTSGCSLYYTVFAQQQEGQEMEQWKALKTAAGDAMVDNGGTITHHHSAGADHAPWLPRETGELWLRMLRAAKAEVDPEGIMNPGKLMHGPSAL</sequence>
<dbReference type="InterPro" id="IPR036318">
    <property type="entry name" value="FAD-bd_PCMH-like_sf"/>
</dbReference>
<keyword evidence="2" id="KW-0285">Flavoprotein</keyword>
<keyword evidence="3 6" id="KW-0274">FAD</keyword>
<dbReference type="SUPFAM" id="SSF56176">
    <property type="entry name" value="FAD-binding/transporter-associated domain-like"/>
    <property type="match status" value="1"/>
</dbReference>
<comment type="similarity">
    <text evidence="1">Belongs to the FAD-binding oxidoreductase/transferase type 4 family.</text>
</comment>
<feature type="binding site" evidence="6">
    <location>
        <begin position="266"/>
        <end position="272"/>
    </location>
    <ligand>
        <name>FAD</name>
        <dbReference type="ChEBI" id="CHEBI:57692"/>
    </ligand>
</feature>
<evidence type="ECO:0000313" key="10">
    <source>
        <dbReference type="EMBL" id="SDS15331.1"/>
    </source>
</evidence>
<evidence type="ECO:0000256" key="8">
    <source>
        <dbReference type="SAM" id="MobiDB-lite"/>
    </source>
</evidence>
<dbReference type="Pfam" id="PF02913">
    <property type="entry name" value="FAD-oxidase_C"/>
    <property type="match status" value="1"/>
</dbReference>
<dbReference type="AlphaFoldDB" id="A0A1H1PVG1"/>
<dbReference type="STRING" id="629680.SAMN04489751_1350"/>
<feature type="binding site" evidence="6">
    <location>
        <begin position="133"/>
        <end position="139"/>
    </location>
    <ligand>
        <name>FAD</name>
        <dbReference type="ChEBI" id="CHEBI:57692"/>
    </ligand>
</feature>
<keyword evidence="11" id="KW-1185">Reference proteome</keyword>
<dbReference type="Gene3D" id="1.10.45.10">
    <property type="entry name" value="Vanillyl-alcohol Oxidase, Chain A, domain 4"/>
    <property type="match status" value="1"/>
</dbReference>
<dbReference type="Gene3D" id="3.30.465.10">
    <property type="match status" value="1"/>
</dbReference>
<evidence type="ECO:0000256" key="1">
    <source>
        <dbReference type="ARBA" id="ARBA00008000"/>
    </source>
</evidence>
<dbReference type="InterPro" id="IPR004113">
    <property type="entry name" value="FAD-bd_oxidored_4_C"/>
</dbReference>
<dbReference type="Proteomes" id="UP000199700">
    <property type="component" value="Chromosome"/>
</dbReference>
<dbReference type="PROSITE" id="PS51387">
    <property type="entry name" value="FAD_PCMH"/>
    <property type="match status" value="1"/>
</dbReference>
<dbReference type="GO" id="GO:0008610">
    <property type="term" value="P:lipid biosynthetic process"/>
    <property type="evidence" value="ECO:0007669"/>
    <property type="project" value="InterPro"/>
</dbReference>
<name>A0A1H1PVG1_BRESA</name>
<dbReference type="GO" id="GO:0008609">
    <property type="term" value="F:alkylglycerone-phosphate synthase activity"/>
    <property type="evidence" value="ECO:0007669"/>
    <property type="project" value="InterPro"/>
</dbReference>
<dbReference type="InterPro" id="IPR016171">
    <property type="entry name" value="Vanillyl_alc_oxidase_C-sub2"/>
</dbReference>
<dbReference type="OrthoDB" id="9811557at2"/>
<evidence type="ECO:0000256" key="5">
    <source>
        <dbReference type="PIRSR" id="PIRSR625650-2"/>
    </source>
</evidence>
<evidence type="ECO:0000259" key="9">
    <source>
        <dbReference type="PROSITE" id="PS51387"/>
    </source>
</evidence>
<dbReference type="Gene3D" id="3.30.70.3450">
    <property type="match status" value="1"/>
</dbReference>
<organism evidence="10 11">
    <name type="scientific">Brevibacterium sandarakinum</name>
    <dbReference type="NCBI Taxonomy" id="629680"/>
    <lineage>
        <taxon>Bacteria</taxon>
        <taxon>Bacillati</taxon>
        <taxon>Actinomycetota</taxon>
        <taxon>Actinomycetes</taxon>
        <taxon>Micrococcales</taxon>
        <taxon>Brevibacteriaceae</taxon>
        <taxon>Brevibacterium</taxon>
    </lineage>
</organism>
<gene>
    <name evidence="10" type="ORF">SAMN04489751_1350</name>
</gene>
<dbReference type="InterPro" id="IPR016166">
    <property type="entry name" value="FAD-bd_PCMH"/>
</dbReference>
<evidence type="ECO:0000256" key="2">
    <source>
        <dbReference type="ARBA" id="ARBA00022630"/>
    </source>
</evidence>
<dbReference type="InterPro" id="IPR016164">
    <property type="entry name" value="FAD-linked_Oxase-like_C"/>
</dbReference>
<evidence type="ECO:0000256" key="4">
    <source>
        <dbReference type="PIRSR" id="PIRSR625650-1"/>
    </source>
</evidence>
<feature type="site" description="Important for enzyme activity" evidence="7">
    <location>
        <position position="317"/>
    </location>
</feature>
<protein>
    <submittedName>
        <fullName evidence="10">Alkyldihydroxyacetonephosphate synthase</fullName>
    </submittedName>
</protein>
<dbReference type="SUPFAM" id="SSF55103">
    <property type="entry name" value="FAD-linked oxidases, C-terminal domain"/>
    <property type="match status" value="1"/>
</dbReference>
<proteinExistence type="inferred from homology"/>
<dbReference type="InterPro" id="IPR016169">
    <property type="entry name" value="FAD-bd_PCMH_sub2"/>
</dbReference>
<feature type="region of interest" description="Disordered" evidence="8">
    <location>
        <begin position="369"/>
        <end position="388"/>
    </location>
</feature>
<dbReference type="InterPro" id="IPR025650">
    <property type="entry name" value="Alkyl-DHAP_Synthase"/>
</dbReference>
<evidence type="ECO:0000313" key="11">
    <source>
        <dbReference type="Proteomes" id="UP000199700"/>
    </source>
</evidence>
<dbReference type="Pfam" id="PF01565">
    <property type="entry name" value="FAD_binding_4"/>
    <property type="match status" value="1"/>
</dbReference>
<feature type="active site" description="Proton donor/acceptor" evidence="4">
    <location>
        <position position="465"/>
    </location>
</feature>
<dbReference type="RefSeq" id="WP_092104246.1">
    <property type="nucleotide sequence ID" value="NZ_LT629739.1"/>
</dbReference>